<dbReference type="AlphaFoldDB" id="A0A6P1GC80"/>
<protein>
    <submittedName>
        <fullName evidence="1">Uncharacterized protein</fullName>
    </submittedName>
</protein>
<dbReference type="EMBL" id="CP047218">
    <property type="protein sequence ID" value="QHD65773.1"/>
    <property type="molecule type" value="Genomic_DNA"/>
</dbReference>
<reference evidence="1 2" key="1">
    <citation type="submission" date="2019-12" db="EMBL/GenBank/DDBJ databases">
        <title>Functional and genomic insights into the Sphingobium yanoikuyae YC-JY1, a bacterium efficiently degrading bisphenol A.</title>
        <authorList>
            <person name="Jia Y."/>
            <person name="Li X."/>
            <person name="Wang J."/>
            <person name="Eltoukhy A."/>
            <person name="Lamraoui I."/>
            <person name="Yan Y."/>
        </authorList>
    </citation>
    <scope>NUCLEOTIDE SEQUENCE [LARGE SCALE GENOMIC DNA]</scope>
    <source>
        <strain evidence="1 2">YC-JY1</strain>
    </source>
</reference>
<sequence length="96" mass="10741">MAIIKSNAVFVCPRILFWIEDVRHGDCYVAAEIEYEIAVGQSKSKWKSRYRGKIAPSIHWPNPEGGVFSGVKMPAPDAIKFIGCKIDEDARGIEMT</sequence>
<organism evidence="1 2">
    <name type="scientific">Sphingobium yanoikuyae</name>
    <name type="common">Sphingomonas yanoikuyae</name>
    <dbReference type="NCBI Taxonomy" id="13690"/>
    <lineage>
        <taxon>Bacteria</taxon>
        <taxon>Pseudomonadati</taxon>
        <taxon>Pseudomonadota</taxon>
        <taxon>Alphaproteobacteria</taxon>
        <taxon>Sphingomonadales</taxon>
        <taxon>Sphingomonadaceae</taxon>
        <taxon>Sphingobium</taxon>
    </lineage>
</organism>
<evidence type="ECO:0000313" key="2">
    <source>
        <dbReference type="Proteomes" id="UP000464086"/>
    </source>
</evidence>
<dbReference type="Proteomes" id="UP000464086">
    <property type="component" value="Chromosome"/>
</dbReference>
<dbReference type="RefSeq" id="WP_159365400.1">
    <property type="nucleotide sequence ID" value="NZ_CP047218.1"/>
</dbReference>
<proteinExistence type="predicted"/>
<gene>
    <name evidence="1" type="ORF">GS397_00925</name>
</gene>
<accession>A0A6P1GC80</accession>
<name>A0A6P1GC80_SPHYA</name>
<evidence type="ECO:0000313" key="1">
    <source>
        <dbReference type="EMBL" id="QHD65773.1"/>
    </source>
</evidence>